<protein>
    <submittedName>
        <fullName evidence="1">Uncharacterized protein</fullName>
    </submittedName>
</protein>
<accession>A0A9Q6IEG8</accession>
<comment type="caution">
    <text evidence="1">The sequence shown here is derived from an EMBL/GenBank/DDBJ whole genome shotgun (WGS) entry which is preliminary data.</text>
</comment>
<dbReference type="AlphaFoldDB" id="A0A9Q6IEG8"/>
<evidence type="ECO:0000313" key="1">
    <source>
        <dbReference type="EMBL" id="PYC33940.1"/>
    </source>
</evidence>
<name>A0A9Q6IEG8_9PSED</name>
<organism evidence="1 2">
    <name type="scientific">Pseudomonas protegens</name>
    <dbReference type="NCBI Taxonomy" id="380021"/>
    <lineage>
        <taxon>Bacteria</taxon>
        <taxon>Pseudomonadati</taxon>
        <taxon>Pseudomonadota</taxon>
        <taxon>Gammaproteobacteria</taxon>
        <taxon>Pseudomonadales</taxon>
        <taxon>Pseudomonadaceae</taxon>
        <taxon>Pseudomonas</taxon>
    </lineage>
</organism>
<dbReference type="Proteomes" id="UP000248188">
    <property type="component" value="Unassembled WGS sequence"/>
</dbReference>
<proteinExistence type="predicted"/>
<gene>
    <name evidence="1" type="ORF">DMX08_19830</name>
</gene>
<sequence length="64" mass="7112">MGAAGHQQQFLRLLSGLEQLLAQARRYVVVLQAMDHPQRHADFADGVDGVSLRLPPFELPGEYP</sequence>
<dbReference type="EMBL" id="QJRN01000012">
    <property type="protein sequence ID" value="PYC33940.1"/>
    <property type="molecule type" value="Genomic_DNA"/>
</dbReference>
<evidence type="ECO:0000313" key="2">
    <source>
        <dbReference type="Proteomes" id="UP000248188"/>
    </source>
</evidence>
<reference evidence="1 2" key="1">
    <citation type="submission" date="2018-06" db="EMBL/GenBank/DDBJ databases">
        <title>Pseudomonas diversity within urban Lake Michigan freshwaters.</title>
        <authorList>
            <person name="Batrich M."/>
            <person name="Hatzopoulos T."/>
            <person name="Putonti C."/>
        </authorList>
    </citation>
    <scope>NUCLEOTIDE SEQUENCE [LARGE SCALE GENOMIC DNA]</scope>
    <source>
        <strain evidence="1 2">MB-090624</strain>
    </source>
</reference>